<reference evidence="9" key="1">
    <citation type="submission" date="2021-04" db="EMBL/GenBank/DDBJ databases">
        <authorList>
            <consortium name="Wellcome Sanger Institute Data Sharing"/>
        </authorList>
    </citation>
    <scope>NUCLEOTIDE SEQUENCE [LARGE SCALE GENOMIC DNA]</scope>
</reference>
<evidence type="ECO:0000256" key="7">
    <source>
        <dbReference type="ARBA" id="ARBA00023136"/>
    </source>
</evidence>
<keyword evidence="2 8" id="KW-0796">Tight junction</keyword>
<dbReference type="GO" id="GO:0005886">
    <property type="term" value="C:plasma membrane"/>
    <property type="evidence" value="ECO:0007669"/>
    <property type="project" value="UniProtKB-SubCell"/>
</dbReference>
<dbReference type="Pfam" id="PF00822">
    <property type="entry name" value="PMP22_Claudin"/>
    <property type="match status" value="1"/>
</dbReference>
<feature type="transmembrane region" description="Helical" evidence="8">
    <location>
        <begin position="7"/>
        <end position="30"/>
    </location>
</feature>
<feature type="transmembrane region" description="Helical" evidence="8">
    <location>
        <begin position="76"/>
        <end position="97"/>
    </location>
</feature>
<sequence length="142" mass="15310">MVSERTQIVGLALAIIGFLGTIITCGLPIWKVFAYSGCWYSYLLWEGLWMSCESISAQKNQCKVYNSDKTLSPDLLAARALVSLAIIFGLFGILLGIAGGKCTNFIQVEHQRCKVTIAAGVSFIISGVLVLVPVSLTVQHGL</sequence>
<evidence type="ECO:0000256" key="1">
    <source>
        <dbReference type="ARBA" id="ARBA00008295"/>
    </source>
</evidence>
<dbReference type="GO" id="GO:0005923">
    <property type="term" value="C:bicellular tight junction"/>
    <property type="evidence" value="ECO:0007669"/>
    <property type="project" value="UniProtKB-SubCell"/>
</dbReference>
<dbReference type="Gene3D" id="1.20.140.150">
    <property type="match status" value="1"/>
</dbReference>
<evidence type="ECO:0000313" key="9">
    <source>
        <dbReference type="Ensembl" id="ENSATEP00000040162.1"/>
    </source>
</evidence>
<evidence type="ECO:0000256" key="5">
    <source>
        <dbReference type="ARBA" id="ARBA00022949"/>
    </source>
</evidence>
<reference evidence="9" key="3">
    <citation type="submission" date="2025-09" db="UniProtKB">
        <authorList>
            <consortium name="Ensembl"/>
        </authorList>
    </citation>
    <scope>IDENTIFICATION</scope>
</reference>
<comment type="subcellular location">
    <subcellularLocation>
        <location evidence="8">Cell junction</location>
        <location evidence="8">Tight junction</location>
    </subcellularLocation>
    <subcellularLocation>
        <location evidence="8">Cell membrane</location>
        <topology evidence="8">Multi-pass membrane protein</topology>
    </subcellularLocation>
</comment>
<name>A0A7N6A2W3_ANATE</name>
<proteinExistence type="inferred from homology"/>
<keyword evidence="4 8" id="KW-0812">Transmembrane</keyword>
<evidence type="ECO:0000313" key="10">
    <source>
        <dbReference type="Proteomes" id="UP000265040"/>
    </source>
</evidence>
<dbReference type="InterPro" id="IPR006187">
    <property type="entry name" value="Claudin"/>
</dbReference>
<comment type="caution">
    <text evidence="8">Lacks conserved residue(s) required for the propagation of feature annotation.</text>
</comment>
<dbReference type="Proteomes" id="UP000265040">
    <property type="component" value="Chromosome 14"/>
</dbReference>
<dbReference type="InParanoid" id="A0A7N6A2W3"/>
<keyword evidence="3 8" id="KW-1003">Cell membrane</keyword>
<evidence type="ECO:0000256" key="6">
    <source>
        <dbReference type="ARBA" id="ARBA00022989"/>
    </source>
</evidence>
<dbReference type="AlphaFoldDB" id="A0A7N6A2W3"/>
<keyword evidence="7 8" id="KW-0472">Membrane</keyword>
<organism evidence="9 10">
    <name type="scientific">Anabas testudineus</name>
    <name type="common">Climbing perch</name>
    <name type="synonym">Anthias testudineus</name>
    <dbReference type="NCBI Taxonomy" id="64144"/>
    <lineage>
        <taxon>Eukaryota</taxon>
        <taxon>Metazoa</taxon>
        <taxon>Chordata</taxon>
        <taxon>Craniata</taxon>
        <taxon>Vertebrata</taxon>
        <taxon>Euteleostomi</taxon>
        <taxon>Actinopterygii</taxon>
        <taxon>Neopterygii</taxon>
        <taxon>Teleostei</taxon>
        <taxon>Neoteleostei</taxon>
        <taxon>Acanthomorphata</taxon>
        <taxon>Anabantaria</taxon>
        <taxon>Anabantiformes</taxon>
        <taxon>Anabantoidei</taxon>
        <taxon>Anabantidae</taxon>
        <taxon>Anabas</taxon>
    </lineage>
</organism>
<keyword evidence="10" id="KW-1185">Reference proteome</keyword>
<protein>
    <recommendedName>
        <fullName evidence="8">Claudin</fullName>
    </recommendedName>
</protein>
<reference evidence="9" key="2">
    <citation type="submission" date="2025-08" db="UniProtKB">
        <authorList>
            <consortium name="Ensembl"/>
        </authorList>
    </citation>
    <scope>IDENTIFICATION</scope>
</reference>
<dbReference type="InterPro" id="IPR004031">
    <property type="entry name" value="PMP22/EMP/MP20/Claudin"/>
</dbReference>
<evidence type="ECO:0000256" key="2">
    <source>
        <dbReference type="ARBA" id="ARBA00022427"/>
    </source>
</evidence>
<dbReference type="InterPro" id="IPR017974">
    <property type="entry name" value="Claudin_CS"/>
</dbReference>
<dbReference type="PROSITE" id="PS01346">
    <property type="entry name" value="CLAUDIN"/>
    <property type="match status" value="1"/>
</dbReference>
<dbReference type="PANTHER" id="PTHR12002">
    <property type="entry name" value="CLAUDIN"/>
    <property type="match status" value="1"/>
</dbReference>
<evidence type="ECO:0000256" key="4">
    <source>
        <dbReference type="ARBA" id="ARBA00022692"/>
    </source>
</evidence>
<dbReference type="GO" id="GO:0005198">
    <property type="term" value="F:structural molecule activity"/>
    <property type="evidence" value="ECO:0007669"/>
    <property type="project" value="InterPro"/>
</dbReference>
<accession>A0A7N6A2W3</accession>
<dbReference type="GeneTree" id="ENSGT00940000165704"/>
<feature type="transmembrane region" description="Helical" evidence="8">
    <location>
        <begin position="117"/>
        <end position="136"/>
    </location>
</feature>
<evidence type="ECO:0000256" key="3">
    <source>
        <dbReference type="ARBA" id="ARBA00022475"/>
    </source>
</evidence>
<dbReference type="Ensembl" id="ENSATET00000047784.1">
    <property type="protein sequence ID" value="ENSATEP00000040162.1"/>
    <property type="gene ID" value="ENSATEG00000026291.1"/>
</dbReference>
<comment type="similarity">
    <text evidence="1 8">Belongs to the claudin family.</text>
</comment>
<keyword evidence="6 8" id="KW-1133">Transmembrane helix</keyword>
<evidence type="ECO:0000256" key="8">
    <source>
        <dbReference type="RuleBase" id="RU060637"/>
    </source>
</evidence>
<comment type="function">
    <text evidence="8">Claudins function as major constituents of the tight junction complexes that regulate the permeability of epithelia.</text>
</comment>
<dbReference type="PRINTS" id="PR01077">
    <property type="entry name" value="CLAUDIN"/>
</dbReference>
<keyword evidence="5 8" id="KW-0965">Cell junction</keyword>